<keyword evidence="3" id="KW-0804">Transcription</keyword>
<dbReference type="Gene3D" id="1.10.10.10">
    <property type="entry name" value="Winged helix-like DNA-binding domain superfamily/Winged helix DNA-binding domain"/>
    <property type="match status" value="1"/>
</dbReference>
<accession>A0A7K3WBL5</accession>
<dbReference type="PANTHER" id="PTHR30136">
    <property type="entry name" value="HELIX-TURN-HELIX TRANSCRIPTIONAL REGULATOR, ICLR FAMILY"/>
    <property type="match status" value="1"/>
</dbReference>
<keyword evidence="2" id="KW-0238">DNA-binding</keyword>
<dbReference type="SUPFAM" id="SSF46785">
    <property type="entry name" value="Winged helix' DNA-binding domain"/>
    <property type="match status" value="1"/>
</dbReference>
<evidence type="ECO:0000259" key="4">
    <source>
        <dbReference type="PROSITE" id="PS51077"/>
    </source>
</evidence>
<dbReference type="SUPFAM" id="SSF55781">
    <property type="entry name" value="GAF domain-like"/>
    <property type="match status" value="1"/>
</dbReference>
<dbReference type="PANTHER" id="PTHR30136:SF24">
    <property type="entry name" value="HTH-TYPE TRANSCRIPTIONAL REPRESSOR ALLR"/>
    <property type="match status" value="1"/>
</dbReference>
<organism evidence="6 7">
    <name type="scientific">Goekera deserti</name>
    <dbReference type="NCBI Taxonomy" id="2497753"/>
    <lineage>
        <taxon>Bacteria</taxon>
        <taxon>Bacillati</taxon>
        <taxon>Actinomycetota</taxon>
        <taxon>Actinomycetes</taxon>
        <taxon>Geodermatophilales</taxon>
        <taxon>Geodermatophilaceae</taxon>
        <taxon>Goekera</taxon>
    </lineage>
</organism>
<dbReference type="InterPro" id="IPR036390">
    <property type="entry name" value="WH_DNA-bd_sf"/>
</dbReference>
<dbReference type="PROSITE" id="PS51078">
    <property type="entry name" value="ICLR_ED"/>
    <property type="match status" value="1"/>
</dbReference>
<dbReference type="SMART" id="SM00346">
    <property type="entry name" value="HTH_ICLR"/>
    <property type="match status" value="1"/>
</dbReference>
<proteinExistence type="predicted"/>
<dbReference type="AlphaFoldDB" id="A0A7K3WBL5"/>
<feature type="domain" description="IclR-ED" evidence="5">
    <location>
        <begin position="79"/>
        <end position="258"/>
    </location>
</feature>
<feature type="domain" description="HTH iclR-type" evidence="4">
    <location>
        <begin position="17"/>
        <end position="78"/>
    </location>
</feature>
<protein>
    <submittedName>
        <fullName evidence="6">IclR family transcriptional regulator</fullName>
    </submittedName>
</protein>
<dbReference type="Proteomes" id="UP000470470">
    <property type="component" value="Unassembled WGS sequence"/>
</dbReference>
<dbReference type="PROSITE" id="PS51077">
    <property type="entry name" value="HTH_ICLR"/>
    <property type="match status" value="1"/>
</dbReference>
<evidence type="ECO:0000256" key="1">
    <source>
        <dbReference type="ARBA" id="ARBA00023015"/>
    </source>
</evidence>
<sequence length="269" mass="28428">MDTPAPAVRGKRPPVGEPVIDRALGLLGAFDPDHRRLTLSELGRRAGLPLSTARRQAERLVAWGALERTAAGEYVVGLRLWEIASLAPRAVGLREVARPFMEDLYEATRHHVLLAVLDGDDALLVERRSSSRAVTVAYQVGERLPLHCTGVGLVLLAHASSELQARVCAGEVGVTPTAPAPDPARLRQSLQRIRHTGVAVLAREFPAPVVSVAAALRGEGDRVVAALSIVVPAGGASFRMVEPAVRAAARAVSRGIGAPGAGRERLTAH</sequence>
<reference evidence="6 7" key="1">
    <citation type="submission" date="2020-02" db="EMBL/GenBank/DDBJ databases">
        <title>The whole genome sequence of CPCC 205119.</title>
        <authorList>
            <person name="Jiang Z."/>
        </authorList>
    </citation>
    <scope>NUCLEOTIDE SEQUENCE [LARGE SCALE GENOMIC DNA]</scope>
    <source>
        <strain evidence="6 7">CPCC 205119</strain>
    </source>
</reference>
<dbReference type="GO" id="GO:0003677">
    <property type="term" value="F:DNA binding"/>
    <property type="evidence" value="ECO:0007669"/>
    <property type="project" value="UniProtKB-KW"/>
</dbReference>
<dbReference type="RefSeq" id="WP_162392650.1">
    <property type="nucleotide sequence ID" value="NZ_JAABOZ010000002.1"/>
</dbReference>
<dbReference type="InterPro" id="IPR050707">
    <property type="entry name" value="HTH_MetabolicPath_Reg"/>
</dbReference>
<evidence type="ECO:0000256" key="2">
    <source>
        <dbReference type="ARBA" id="ARBA00023125"/>
    </source>
</evidence>
<dbReference type="InterPro" id="IPR005471">
    <property type="entry name" value="Tscrpt_reg_IclR_N"/>
</dbReference>
<keyword evidence="1" id="KW-0805">Transcription regulation</keyword>
<dbReference type="GO" id="GO:0045892">
    <property type="term" value="P:negative regulation of DNA-templated transcription"/>
    <property type="evidence" value="ECO:0007669"/>
    <property type="project" value="TreeGrafter"/>
</dbReference>
<evidence type="ECO:0000313" key="7">
    <source>
        <dbReference type="Proteomes" id="UP000470470"/>
    </source>
</evidence>
<dbReference type="EMBL" id="JAAGWK010000009">
    <property type="protein sequence ID" value="NEL53717.1"/>
    <property type="molecule type" value="Genomic_DNA"/>
</dbReference>
<evidence type="ECO:0000313" key="6">
    <source>
        <dbReference type="EMBL" id="NEL53717.1"/>
    </source>
</evidence>
<dbReference type="Pfam" id="PF09339">
    <property type="entry name" value="HTH_IclR"/>
    <property type="match status" value="1"/>
</dbReference>
<evidence type="ECO:0000259" key="5">
    <source>
        <dbReference type="PROSITE" id="PS51078"/>
    </source>
</evidence>
<keyword evidence="7" id="KW-1185">Reference proteome</keyword>
<dbReference type="InterPro" id="IPR029016">
    <property type="entry name" value="GAF-like_dom_sf"/>
</dbReference>
<dbReference type="Gene3D" id="3.30.450.40">
    <property type="match status" value="1"/>
</dbReference>
<dbReference type="InterPro" id="IPR036388">
    <property type="entry name" value="WH-like_DNA-bd_sf"/>
</dbReference>
<dbReference type="GO" id="GO:0003700">
    <property type="term" value="F:DNA-binding transcription factor activity"/>
    <property type="evidence" value="ECO:0007669"/>
    <property type="project" value="TreeGrafter"/>
</dbReference>
<comment type="caution">
    <text evidence="6">The sequence shown here is derived from an EMBL/GenBank/DDBJ whole genome shotgun (WGS) entry which is preliminary data.</text>
</comment>
<evidence type="ECO:0000256" key="3">
    <source>
        <dbReference type="ARBA" id="ARBA00023163"/>
    </source>
</evidence>
<dbReference type="Pfam" id="PF01614">
    <property type="entry name" value="IclR_C"/>
    <property type="match status" value="1"/>
</dbReference>
<dbReference type="InterPro" id="IPR014757">
    <property type="entry name" value="Tscrpt_reg_IclR_C"/>
</dbReference>
<gene>
    <name evidence="6" type="ORF">G1H19_06840</name>
</gene>
<name>A0A7K3WBL5_9ACTN</name>